<dbReference type="KEGG" id="mde:109611746"/>
<dbReference type="VEuPathDB" id="VectorBase:MDOMA2_020582"/>
<keyword evidence="1" id="KW-0175">Coiled coil</keyword>
<feature type="compositionally biased region" description="Polar residues" evidence="2">
    <location>
        <begin position="65"/>
        <end position="76"/>
    </location>
</feature>
<sequence length="299" mass="33070">MNKRILLLIAIIGVQKISVVCSRKSSFDKLHRNLKTENENQYSNYRNRKFLHSNKSRSAPIDFDGSQNSGTSTECVSPSPEEEEYYYSSADDGDVSTNSPIETTSVDDYQFSSPTPTFNTFEQEPTLNSIDQESKAKELRNLIQHLYVAQARVQLEAAEIKKAQAIANTAQQALEEAANHVRAITASLQSSQQEVAAAAIRAQTAQLQLAAHDQLLFAARQDVDALSSQMVGLQAAEGISQPKITVDVSDLLEKLNQPLPESDKPTPVPTIVPIVPTKAERRGALEKRYYQDRQLLPGI</sequence>
<proteinExistence type="predicted"/>
<keyword evidence="3" id="KW-0732">Signal</keyword>
<evidence type="ECO:0000313" key="4">
    <source>
        <dbReference type="Proteomes" id="UP001652621"/>
    </source>
</evidence>
<name>A0A9J7DC76_MUSDO</name>
<protein>
    <submittedName>
        <fullName evidence="5">Uncharacterized protein LOC109611746</fullName>
    </submittedName>
</protein>
<evidence type="ECO:0000256" key="1">
    <source>
        <dbReference type="SAM" id="Coils"/>
    </source>
</evidence>
<dbReference type="OrthoDB" id="7787829at2759"/>
<reference evidence="5" key="1">
    <citation type="submission" date="2025-08" db="UniProtKB">
        <authorList>
            <consortium name="RefSeq"/>
        </authorList>
    </citation>
    <scope>IDENTIFICATION</scope>
    <source>
        <strain evidence="5">Aabys</strain>
        <tissue evidence="5">Whole body</tissue>
    </source>
</reference>
<dbReference type="Proteomes" id="UP001652621">
    <property type="component" value="Unplaced"/>
</dbReference>
<feature type="compositionally biased region" description="Polar residues" evidence="2">
    <location>
        <begin position="95"/>
        <end position="109"/>
    </location>
</feature>
<evidence type="ECO:0000256" key="3">
    <source>
        <dbReference type="SAM" id="SignalP"/>
    </source>
</evidence>
<dbReference type="RefSeq" id="XP_019890488.1">
    <property type="nucleotide sequence ID" value="XM_020034929.2"/>
</dbReference>
<organism evidence="4 5">
    <name type="scientific">Musca domestica</name>
    <name type="common">House fly</name>
    <dbReference type="NCBI Taxonomy" id="7370"/>
    <lineage>
        <taxon>Eukaryota</taxon>
        <taxon>Metazoa</taxon>
        <taxon>Ecdysozoa</taxon>
        <taxon>Arthropoda</taxon>
        <taxon>Hexapoda</taxon>
        <taxon>Insecta</taxon>
        <taxon>Pterygota</taxon>
        <taxon>Neoptera</taxon>
        <taxon>Endopterygota</taxon>
        <taxon>Diptera</taxon>
        <taxon>Brachycera</taxon>
        <taxon>Muscomorpha</taxon>
        <taxon>Muscoidea</taxon>
        <taxon>Muscidae</taxon>
        <taxon>Musca</taxon>
    </lineage>
</organism>
<feature type="signal peptide" evidence="3">
    <location>
        <begin position="1"/>
        <end position="22"/>
    </location>
</feature>
<accession>A0A9J7DC76</accession>
<gene>
    <name evidence="5" type="primary">LOC109611746</name>
</gene>
<feature type="coiled-coil region" evidence="1">
    <location>
        <begin position="148"/>
        <end position="180"/>
    </location>
</feature>
<evidence type="ECO:0000256" key="2">
    <source>
        <dbReference type="SAM" id="MobiDB-lite"/>
    </source>
</evidence>
<feature type="chain" id="PRO_5039935333" evidence="3">
    <location>
        <begin position="23"/>
        <end position="299"/>
    </location>
</feature>
<evidence type="ECO:0000313" key="5">
    <source>
        <dbReference type="RefSeq" id="XP_019890488.1"/>
    </source>
</evidence>
<dbReference type="AlphaFoldDB" id="A0A9J7DC76"/>
<keyword evidence="4" id="KW-1185">Reference proteome</keyword>
<feature type="region of interest" description="Disordered" evidence="2">
    <location>
        <begin position="56"/>
        <end position="109"/>
    </location>
</feature>
<dbReference type="GeneID" id="109611746"/>